<proteinExistence type="predicted"/>
<dbReference type="AlphaFoldDB" id="A0A3M0G8T6"/>
<dbReference type="PANTHER" id="PTHR24273:SF32">
    <property type="entry name" value="HYALIN"/>
    <property type="match status" value="1"/>
</dbReference>
<dbReference type="PROSITE" id="PS50093">
    <property type="entry name" value="PKD"/>
    <property type="match status" value="3"/>
</dbReference>
<dbReference type="SMART" id="SM00089">
    <property type="entry name" value="PKD"/>
    <property type="match status" value="4"/>
</dbReference>
<evidence type="ECO:0000313" key="6">
    <source>
        <dbReference type="EMBL" id="RMB58043.1"/>
    </source>
</evidence>
<sequence length="898" mass="95050">MKIQLQILFFCLLGNLVVAQNTTDLGVINTSPPFTNATGDNTSSGNNYPERDGNDVYYSFTTDRGLSLNISFISPTSLNQSNTSFILLDANGDEVPKVGAFGRSNFNNLPTGNYTLIVDADAGNTGSFSFVFRPLGADFTAAPTMGNALPLVVFFIDESTFPDTWSWNFGDGTTSILQDPIHAYTTTGAFDVRLTVSDTIFGTTNTRVVSELVKISIPTANFTGNGTAIPVAGCNPLNVNYEDTSVENGAPIVSWDWDFGDGNTSSLQNPNHQYNTGGMYEVSLTVTDDFGNTSTEVKSNFVQVMGPSANFSTTDTTAGCLPLTINFQDDSTSMSPITQWFWDFGDGNTSSQQNPMHMYSTSGIYDVSFQVTDVNGCSNTIIETAFIDTLDNESPVANCVTPFTLNLDSNGQASITVADIDNSSTDNCSIDMMTIDMMNFDCSNLGTNTVTLTVTDTAGNVGTCSTTVTIQDNVAPTASCVTPFTVQLDALGMASITMDDVNNGSTDACGIASTSIDVTEFTCADVGTPVTVTLTVTDNNMNTATCTTTVTVLDNELPVATCVSPFILNLDANGQVSISVTDIDNGSTDNCGIDTMMVDVMDFDCTNLGDNTVTLTVIDVAGNVATCSTVVTVQDIEGVTVSSGPVDIFTGTGAGDSDCGAIVNYGPITIESFVISDNCGDASSTTVSFTNGLGSGAFFPVGTSVEEYTLIDSNGNETQYTFDIIITDTAAPVINCPGEIIVSEDENGEYVIADYSNTVIDNCSSGSDLVVIQDPVAGTVVGIGATMISLMATDNAGNMSNCNFNLIVDSTLGVGEESFRESIITLYPNPVENVLHIKTEALTMDEVTIYDLRGRVISHQSSLESNLIDIDVTNIKTGVYLVRITSGNSIKVKRFVRQ</sequence>
<dbReference type="NCBIfam" id="TIGR04183">
    <property type="entry name" value="Por_Secre_tail"/>
    <property type="match status" value="1"/>
</dbReference>
<evidence type="ECO:0000313" key="7">
    <source>
        <dbReference type="Proteomes" id="UP000281985"/>
    </source>
</evidence>
<feature type="domain" description="HYR" evidence="5">
    <location>
        <begin position="553"/>
        <end position="635"/>
    </location>
</feature>
<comment type="caution">
    <text evidence="6">The sequence shown here is derived from an EMBL/GenBank/DDBJ whole genome shotgun (WGS) entry which is preliminary data.</text>
</comment>
<evidence type="ECO:0000259" key="4">
    <source>
        <dbReference type="PROSITE" id="PS50093"/>
    </source>
</evidence>
<keyword evidence="7" id="KW-1185">Reference proteome</keyword>
<dbReference type="CDD" id="cd00146">
    <property type="entry name" value="PKD"/>
    <property type="match status" value="3"/>
</dbReference>
<dbReference type="PROSITE" id="PS50825">
    <property type="entry name" value="HYR"/>
    <property type="match status" value="3"/>
</dbReference>
<reference evidence="6 7" key="1">
    <citation type="submission" date="2018-10" db="EMBL/GenBank/DDBJ databases">
        <title>Dokdonia luteus sp. nov., isolated from sea water.</title>
        <authorList>
            <person name="Zhou L.Y."/>
            <person name="Du Z.J."/>
        </authorList>
    </citation>
    <scope>NUCLEOTIDE SEQUENCE [LARGE SCALE GENOMIC DNA]</scope>
    <source>
        <strain evidence="6 7">SH27</strain>
    </source>
</reference>
<dbReference type="OrthoDB" id="9805017at2"/>
<dbReference type="EMBL" id="REFV01000009">
    <property type="protein sequence ID" value="RMB58043.1"/>
    <property type="molecule type" value="Genomic_DNA"/>
</dbReference>
<feature type="domain" description="HYR" evidence="5">
    <location>
        <begin position="727"/>
        <end position="810"/>
    </location>
</feature>
<dbReference type="RefSeq" id="WP_121917646.1">
    <property type="nucleotide sequence ID" value="NZ_REFV01000009.1"/>
</dbReference>
<gene>
    <name evidence="6" type="ORF">EAX61_10520</name>
</gene>
<dbReference type="InterPro" id="IPR000601">
    <property type="entry name" value="PKD_dom"/>
</dbReference>
<feature type="domain" description="PKD" evidence="4">
    <location>
        <begin position="244"/>
        <end position="309"/>
    </location>
</feature>
<protein>
    <submittedName>
        <fullName evidence="6">PKD domain-containing protein</fullName>
    </submittedName>
</protein>
<dbReference type="SUPFAM" id="SSF49299">
    <property type="entry name" value="PKD domain"/>
    <property type="match status" value="3"/>
</dbReference>
<feature type="signal peptide" evidence="3">
    <location>
        <begin position="1"/>
        <end position="19"/>
    </location>
</feature>
<evidence type="ECO:0000256" key="3">
    <source>
        <dbReference type="SAM" id="SignalP"/>
    </source>
</evidence>
<dbReference type="Proteomes" id="UP000281985">
    <property type="component" value="Unassembled WGS sequence"/>
</dbReference>
<keyword evidence="1 3" id="KW-0732">Signal</keyword>
<dbReference type="PANTHER" id="PTHR24273">
    <property type="entry name" value="FI04643P-RELATED"/>
    <property type="match status" value="1"/>
</dbReference>
<dbReference type="Pfam" id="PF18962">
    <property type="entry name" value="Por_Secre_tail"/>
    <property type="match status" value="1"/>
</dbReference>
<dbReference type="InterPro" id="IPR003410">
    <property type="entry name" value="HYR_dom"/>
</dbReference>
<name>A0A3M0G8T6_9FLAO</name>
<feature type="domain" description="PKD" evidence="4">
    <location>
        <begin position="308"/>
        <end position="376"/>
    </location>
</feature>
<evidence type="ECO:0000256" key="2">
    <source>
        <dbReference type="ARBA" id="ARBA00022737"/>
    </source>
</evidence>
<dbReference type="InterPro" id="IPR026444">
    <property type="entry name" value="Secre_tail"/>
</dbReference>
<dbReference type="Gene3D" id="2.60.40.10">
    <property type="entry name" value="Immunoglobulins"/>
    <property type="match status" value="4"/>
</dbReference>
<dbReference type="Pfam" id="PF18911">
    <property type="entry name" value="PKD_4"/>
    <property type="match status" value="3"/>
</dbReference>
<evidence type="ECO:0000259" key="5">
    <source>
        <dbReference type="PROSITE" id="PS50825"/>
    </source>
</evidence>
<feature type="chain" id="PRO_5018313046" evidence="3">
    <location>
        <begin position="20"/>
        <end position="898"/>
    </location>
</feature>
<keyword evidence="2" id="KW-0677">Repeat</keyword>
<dbReference type="InterPro" id="IPR022409">
    <property type="entry name" value="PKD/Chitinase_dom"/>
</dbReference>
<accession>A0A3M0G8T6</accession>
<dbReference type="FunFam" id="2.60.40.10:FF:000270">
    <property type="entry name" value="Cell surface protein"/>
    <property type="match status" value="1"/>
</dbReference>
<feature type="domain" description="PKD" evidence="4">
    <location>
        <begin position="135"/>
        <end position="208"/>
    </location>
</feature>
<dbReference type="InterPro" id="IPR013783">
    <property type="entry name" value="Ig-like_fold"/>
</dbReference>
<dbReference type="InterPro" id="IPR035986">
    <property type="entry name" value="PKD_dom_sf"/>
</dbReference>
<feature type="domain" description="HYR" evidence="5">
    <location>
        <begin position="390"/>
        <end position="472"/>
    </location>
</feature>
<organism evidence="6 7">
    <name type="scientific">Dokdonia sinensis</name>
    <dbReference type="NCBI Taxonomy" id="2479847"/>
    <lineage>
        <taxon>Bacteria</taxon>
        <taxon>Pseudomonadati</taxon>
        <taxon>Bacteroidota</taxon>
        <taxon>Flavobacteriia</taxon>
        <taxon>Flavobacteriales</taxon>
        <taxon>Flavobacteriaceae</taxon>
        <taxon>Dokdonia</taxon>
    </lineage>
</organism>
<dbReference type="Pfam" id="PF02494">
    <property type="entry name" value="HYR"/>
    <property type="match status" value="1"/>
</dbReference>
<evidence type="ECO:0000256" key="1">
    <source>
        <dbReference type="ARBA" id="ARBA00022729"/>
    </source>
</evidence>